<protein>
    <recommendedName>
        <fullName evidence="5">DivIVA domain-containing protein</fullName>
    </recommendedName>
</protein>
<organism evidence="3 4">
    <name type="scientific">Actinomycetospora lemnae</name>
    <dbReference type="NCBI Taxonomy" id="3019891"/>
    <lineage>
        <taxon>Bacteria</taxon>
        <taxon>Bacillati</taxon>
        <taxon>Actinomycetota</taxon>
        <taxon>Actinomycetes</taxon>
        <taxon>Pseudonocardiales</taxon>
        <taxon>Pseudonocardiaceae</taxon>
        <taxon>Actinomycetospora</taxon>
    </lineage>
</organism>
<evidence type="ECO:0000313" key="3">
    <source>
        <dbReference type="EMBL" id="MDD7965829.1"/>
    </source>
</evidence>
<gene>
    <name evidence="3" type="ORF">PGB27_10775</name>
</gene>
<sequence length="131" mass="14712">MASRLARLFGRGQDDRAAETAPPAYSGVGAPREYAPPSGAPGHGTAPYGPTPMRTPYEEAVRRRRAADHQVAEFERFDAKLSAQIHEATEAERTDYVRELLSRQQAVRARLEEATLRRNRLLAAEQEQQRR</sequence>
<keyword evidence="4" id="KW-1185">Reference proteome</keyword>
<proteinExistence type="predicted"/>
<dbReference type="RefSeq" id="WP_274200365.1">
    <property type="nucleotide sequence ID" value="NZ_JAQZAO010000004.1"/>
</dbReference>
<accession>A0ABT5SSR0</accession>
<comment type="caution">
    <text evidence="3">The sequence shown here is derived from an EMBL/GenBank/DDBJ whole genome shotgun (WGS) entry which is preliminary data.</text>
</comment>
<dbReference type="Proteomes" id="UP001300763">
    <property type="component" value="Unassembled WGS sequence"/>
</dbReference>
<feature type="coiled-coil region" evidence="1">
    <location>
        <begin position="97"/>
        <end position="131"/>
    </location>
</feature>
<name>A0ABT5SSR0_9PSEU</name>
<reference evidence="3 4" key="1">
    <citation type="submission" date="2023-02" db="EMBL/GenBank/DDBJ databases">
        <title>Genome sequencing required for Actinomycetospora new species description.</title>
        <authorList>
            <person name="Saimee Y."/>
            <person name="Duangmal K."/>
        </authorList>
    </citation>
    <scope>NUCLEOTIDE SEQUENCE [LARGE SCALE GENOMIC DNA]</scope>
    <source>
        <strain evidence="3 4">DW7H6</strain>
    </source>
</reference>
<feature type="region of interest" description="Disordered" evidence="2">
    <location>
        <begin position="1"/>
        <end position="55"/>
    </location>
</feature>
<dbReference type="EMBL" id="JAQZAO010000004">
    <property type="protein sequence ID" value="MDD7965829.1"/>
    <property type="molecule type" value="Genomic_DNA"/>
</dbReference>
<keyword evidence="1" id="KW-0175">Coiled coil</keyword>
<evidence type="ECO:0000313" key="4">
    <source>
        <dbReference type="Proteomes" id="UP001300763"/>
    </source>
</evidence>
<evidence type="ECO:0008006" key="5">
    <source>
        <dbReference type="Google" id="ProtNLM"/>
    </source>
</evidence>
<evidence type="ECO:0000256" key="1">
    <source>
        <dbReference type="SAM" id="Coils"/>
    </source>
</evidence>
<evidence type="ECO:0000256" key="2">
    <source>
        <dbReference type="SAM" id="MobiDB-lite"/>
    </source>
</evidence>